<dbReference type="EMBL" id="JAJJHW010001211">
    <property type="protein sequence ID" value="KAH8375723.1"/>
    <property type="molecule type" value="Genomic_DNA"/>
</dbReference>
<evidence type="ECO:0000313" key="2">
    <source>
        <dbReference type="Proteomes" id="UP001200034"/>
    </source>
</evidence>
<name>A0AAD4K2V6_9MUSC</name>
<feature type="non-terminal residue" evidence="1">
    <location>
        <position position="1"/>
    </location>
</feature>
<evidence type="ECO:0000313" key="1">
    <source>
        <dbReference type="EMBL" id="KAH8375723.1"/>
    </source>
</evidence>
<proteinExistence type="predicted"/>
<keyword evidence="2" id="KW-1185">Reference proteome</keyword>
<protein>
    <submittedName>
        <fullName evidence="1">Uncharacterized protein</fullName>
    </submittedName>
</protein>
<sequence>HKIMTVELSEAHLNQCLNQIKHVPAFESGAEHLSAFIKRIDFILSLYTTRCVRQNSVIFGAIERQLDGEALRTAQVTQSNNWISLRSSLIDEFKTQTPYEELLRQLYNTYWNGSLRKFVEELERKSY</sequence>
<gene>
    <name evidence="1" type="ORF">KR093_002697</name>
</gene>
<organism evidence="1 2">
    <name type="scientific">Drosophila rubida</name>
    <dbReference type="NCBI Taxonomy" id="30044"/>
    <lineage>
        <taxon>Eukaryota</taxon>
        <taxon>Metazoa</taxon>
        <taxon>Ecdysozoa</taxon>
        <taxon>Arthropoda</taxon>
        <taxon>Hexapoda</taxon>
        <taxon>Insecta</taxon>
        <taxon>Pterygota</taxon>
        <taxon>Neoptera</taxon>
        <taxon>Endopterygota</taxon>
        <taxon>Diptera</taxon>
        <taxon>Brachycera</taxon>
        <taxon>Muscomorpha</taxon>
        <taxon>Ephydroidea</taxon>
        <taxon>Drosophilidae</taxon>
        <taxon>Drosophila</taxon>
    </lineage>
</organism>
<dbReference type="AlphaFoldDB" id="A0AAD4K2V6"/>
<feature type="non-terminal residue" evidence="1">
    <location>
        <position position="127"/>
    </location>
</feature>
<reference evidence="1" key="1">
    <citation type="journal article" date="2021" name="Mol. Ecol. Resour.">
        <title>Phylogenomic analyses of the genus Drosophila reveals genomic signals of climate adaptation.</title>
        <authorList>
            <person name="Li F."/>
            <person name="Rane R.V."/>
            <person name="Luria V."/>
            <person name="Xiong Z."/>
            <person name="Chen J."/>
            <person name="Li Z."/>
            <person name="Catullo R.A."/>
            <person name="Griffin P.C."/>
            <person name="Schiffer M."/>
            <person name="Pearce S."/>
            <person name="Lee S.F."/>
            <person name="McElroy K."/>
            <person name="Stocker A."/>
            <person name="Shirriffs J."/>
            <person name="Cockerell F."/>
            <person name="Coppin C."/>
            <person name="Sgro C.M."/>
            <person name="Karger A."/>
            <person name="Cain J.W."/>
            <person name="Weber J.A."/>
            <person name="Santpere G."/>
            <person name="Kirschner M.W."/>
            <person name="Hoffmann A.A."/>
            <person name="Oakeshott J.G."/>
            <person name="Zhang G."/>
        </authorList>
    </citation>
    <scope>NUCLEOTIDE SEQUENCE</scope>
    <source>
        <strain evidence="1">BGI-SZ-2011g</strain>
    </source>
</reference>
<dbReference type="Proteomes" id="UP001200034">
    <property type="component" value="Unassembled WGS sequence"/>
</dbReference>
<comment type="caution">
    <text evidence="1">The sequence shown here is derived from an EMBL/GenBank/DDBJ whole genome shotgun (WGS) entry which is preliminary data.</text>
</comment>
<accession>A0AAD4K2V6</accession>